<evidence type="ECO:0000256" key="5">
    <source>
        <dbReference type="ARBA" id="ARBA00022692"/>
    </source>
</evidence>
<accession>X1UGY9</accession>
<evidence type="ECO:0008006" key="11">
    <source>
        <dbReference type="Google" id="ProtNLM"/>
    </source>
</evidence>
<protein>
    <recommendedName>
        <fullName evidence="11">Electron transport complex subunit RsxD</fullName>
    </recommendedName>
</protein>
<dbReference type="AlphaFoldDB" id="X1UGY9"/>
<evidence type="ECO:0000256" key="9">
    <source>
        <dbReference type="SAM" id="Phobius"/>
    </source>
</evidence>
<dbReference type="GO" id="GO:0055085">
    <property type="term" value="P:transmembrane transport"/>
    <property type="evidence" value="ECO:0007669"/>
    <property type="project" value="InterPro"/>
</dbReference>
<feature type="transmembrane region" description="Helical" evidence="9">
    <location>
        <begin position="16"/>
        <end position="34"/>
    </location>
</feature>
<keyword evidence="8 9" id="KW-0472">Membrane</keyword>
<dbReference type="PANTHER" id="PTHR30578:SF0">
    <property type="entry name" value="ION-TRANSLOCATING OXIDOREDUCTASE COMPLEX SUBUNIT D"/>
    <property type="match status" value="1"/>
</dbReference>
<evidence type="ECO:0000256" key="1">
    <source>
        <dbReference type="ARBA" id="ARBA00022448"/>
    </source>
</evidence>
<organism evidence="10">
    <name type="scientific">marine sediment metagenome</name>
    <dbReference type="NCBI Taxonomy" id="412755"/>
    <lineage>
        <taxon>unclassified sequences</taxon>
        <taxon>metagenomes</taxon>
        <taxon>ecological metagenomes</taxon>
    </lineage>
</organism>
<name>X1UGY9_9ZZZZ</name>
<dbReference type="InterPro" id="IPR004338">
    <property type="entry name" value="NqrB/RnfD"/>
</dbReference>
<evidence type="ECO:0000256" key="2">
    <source>
        <dbReference type="ARBA" id="ARBA00022553"/>
    </source>
</evidence>
<evidence type="ECO:0000256" key="6">
    <source>
        <dbReference type="ARBA" id="ARBA00022967"/>
    </source>
</evidence>
<gene>
    <name evidence="10" type="ORF">S12H4_31587</name>
</gene>
<comment type="caution">
    <text evidence="10">The sequence shown here is derived from an EMBL/GenBank/DDBJ whole genome shotgun (WGS) entry which is preliminary data.</text>
</comment>
<evidence type="ECO:0000256" key="3">
    <source>
        <dbReference type="ARBA" id="ARBA00022630"/>
    </source>
</evidence>
<keyword evidence="5 9" id="KW-0812">Transmembrane</keyword>
<dbReference type="PANTHER" id="PTHR30578">
    <property type="entry name" value="ELECTRON TRANSPORT COMPLEX PROTEIN RNFD"/>
    <property type="match status" value="1"/>
</dbReference>
<feature type="non-terminal residue" evidence="10">
    <location>
        <position position="1"/>
    </location>
</feature>
<keyword evidence="3" id="KW-0285">Flavoprotein</keyword>
<evidence type="ECO:0000313" key="10">
    <source>
        <dbReference type="EMBL" id="GAI99130.1"/>
    </source>
</evidence>
<feature type="transmembrane region" description="Helical" evidence="9">
    <location>
        <begin position="40"/>
        <end position="57"/>
    </location>
</feature>
<evidence type="ECO:0000256" key="4">
    <source>
        <dbReference type="ARBA" id="ARBA00022643"/>
    </source>
</evidence>
<keyword evidence="1" id="KW-0813">Transport</keyword>
<reference evidence="10" key="1">
    <citation type="journal article" date="2014" name="Front. Microbiol.">
        <title>High frequency of phylogenetically diverse reductive dehalogenase-homologous genes in deep subseafloor sedimentary metagenomes.</title>
        <authorList>
            <person name="Kawai M."/>
            <person name="Futagami T."/>
            <person name="Toyoda A."/>
            <person name="Takaki Y."/>
            <person name="Nishi S."/>
            <person name="Hori S."/>
            <person name="Arai W."/>
            <person name="Tsubouchi T."/>
            <person name="Morono Y."/>
            <person name="Uchiyama I."/>
            <person name="Ito T."/>
            <person name="Fujiyama A."/>
            <person name="Inagaki F."/>
            <person name="Takami H."/>
        </authorList>
    </citation>
    <scope>NUCLEOTIDE SEQUENCE</scope>
    <source>
        <strain evidence="10">Expedition CK06-06</strain>
    </source>
</reference>
<keyword evidence="2" id="KW-0597">Phosphoprotein</keyword>
<dbReference type="EMBL" id="BARW01018452">
    <property type="protein sequence ID" value="GAI99130.1"/>
    <property type="molecule type" value="Genomic_DNA"/>
</dbReference>
<evidence type="ECO:0000256" key="8">
    <source>
        <dbReference type="ARBA" id="ARBA00023136"/>
    </source>
</evidence>
<dbReference type="GO" id="GO:0005886">
    <property type="term" value="C:plasma membrane"/>
    <property type="evidence" value="ECO:0007669"/>
    <property type="project" value="TreeGrafter"/>
</dbReference>
<keyword evidence="6" id="KW-1278">Translocase</keyword>
<dbReference type="Pfam" id="PF03116">
    <property type="entry name" value="NQR2_RnfD_RnfE"/>
    <property type="match status" value="1"/>
</dbReference>
<keyword evidence="4" id="KW-0288">FMN</keyword>
<keyword evidence="7 9" id="KW-1133">Transmembrane helix</keyword>
<evidence type="ECO:0000256" key="7">
    <source>
        <dbReference type="ARBA" id="ARBA00022989"/>
    </source>
</evidence>
<sequence length="68" mass="7581">FLAPEPVTSPVTPKGMLLFGFLAGILTMIIRMWGAYPDGTFYAILIMNAATPLFNYLKPKEYGRVKRA</sequence>
<proteinExistence type="predicted"/>